<feature type="compositionally biased region" description="Polar residues" evidence="6">
    <location>
        <begin position="289"/>
        <end position="300"/>
    </location>
</feature>
<reference evidence="8 9" key="1">
    <citation type="journal article" date="2012" name="PLoS Pathog.">
        <title>Diverse lifestyles and strategies of plant pathogenesis encoded in the genomes of eighteen Dothideomycetes fungi.</title>
        <authorList>
            <person name="Ohm R.A."/>
            <person name="Feau N."/>
            <person name="Henrissat B."/>
            <person name="Schoch C.L."/>
            <person name="Horwitz B.A."/>
            <person name="Barry K.W."/>
            <person name="Condon B.J."/>
            <person name="Copeland A.C."/>
            <person name="Dhillon B."/>
            <person name="Glaser F."/>
            <person name="Hesse C.N."/>
            <person name="Kosti I."/>
            <person name="LaButti K."/>
            <person name="Lindquist E.A."/>
            <person name="Lucas S."/>
            <person name="Salamov A.A."/>
            <person name="Bradshaw R.E."/>
            <person name="Ciuffetti L."/>
            <person name="Hamelin R.C."/>
            <person name="Kema G.H.J."/>
            <person name="Lawrence C."/>
            <person name="Scott J.A."/>
            <person name="Spatafora J.W."/>
            <person name="Turgeon B.G."/>
            <person name="de Wit P.J.G.M."/>
            <person name="Zhong S."/>
            <person name="Goodwin S.B."/>
            <person name="Grigoriev I.V."/>
        </authorList>
    </citation>
    <scope>NUCLEOTIDE SEQUENCE [LARGE SCALE GENOMIC DNA]</scope>
    <source>
        <strain evidence="8 9">CIRAD86</strain>
    </source>
</reference>
<evidence type="ECO:0000256" key="6">
    <source>
        <dbReference type="SAM" id="MobiDB-lite"/>
    </source>
</evidence>
<feature type="compositionally biased region" description="Basic and acidic residues" evidence="6">
    <location>
        <begin position="278"/>
        <end position="288"/>
    </location>
</feature>
<dbReference type="PANTHER" id="PTHR24408">
    <property type="entry name" value="ZINC FINGER PROTEIN"/>
    <property type="match status" value="1"/>
</dbReference>
<evidence type="ECO:0000256" key="1">
    <source>
        <dbReference type="ARBA" id="ARBA00022723"/>
    </source>
</evidence>
<keyword evidence="2" id="KW-0677">Repeat</keyword>
<feature type="compositionally biased region" description="Polar residues" evidence="6">
    <location>
        <begin position="401"/>
        <end position="414"/>
    </location>
</feature>
<dbReference type="Gene3D" id="3.30.160.60">
    <property type="entry name" value="Classic Zinc Finger"/>
    <property type="match status" value="2"/>
</dbReference>
<dbReference type="RefSeq" id="XP_007926716.1">
    <property type="nucleotide sequence ID" value="XM_007928525.1"/>
</dbReference>
<accession>M2Z102</accession>
<keyword evidence="9" id="KW-1185">Reference proteome</keyword>
<feature type="compositionally biased region" description="Basic and acidic residues" evidence="6">
    <location>
        <begin position="388"/>
        <end position="400"/>
    </location>
</feature>
<evidence type="ECO:0000256" key="3">
    <source>
        <dbReference type="ARBA" id="ARBA00022771"/>
    </source>
</evidence>
<gene>
    <name evidence="8" type="ORF">MYCFIDRAFT_174952</name>
</gene>
<dbReference type="PROSITE" id="PS50157">
    <property type="entry name" value="ZINC_FINGER_C2H2_2"/>
    <property type="match status" value="2"/>
</dbReference>
<feature type="domain" description="C2H2-type" evidence="7">
    <location>
        <begin position="347"/>
        <end position="374"/>
    </location>
</feature>
<proteinExistence type="predicted"/>
<dbReference type="InterPro" id="IPR036236">
    <property type="entry name" value="Znf_C2H2_sf"/>
</dbReference>
<evidence type="ECO:0000256" key="4">
    <source>
        <dbReference type="ARBA" id="ARBA00022833"/>
    </source>
</evidence>
<dbReference type="SUPFAM" id="SSF57667">
    <property type="entry name" value="beta-beta-alpha zinc fingers"/>
    <property type="match status" value="1"/>
</dbReference>
<dbReference type="AlphaFoldDB" id="M2Z102"/>
<dbReference type="SMART" id="SM00355">
    <property type="entry name" value="ZnF_C2H2"/>
    <property type="match status" value="4"/>
</dbReference>
<dbReference type="PROSITE" id="PS00028">
    <property type="entry name" value="ZINC_FINGER_C2H2_1"/>
    <property type="match status" value="3"/>
</dbReference>
<evidence type="ECO:0000256" key="2">
    <source>
        <dbReference type="ARBA" id="ARBA00022737"/>
    </source>
</evidence>
<evidence type="ECO:0000256" key="5">
    <source>
        <dbReference type="PROSITE-ProRule" id="PRU00042"/>
    </source>
</evidence>
<dbReference type="eggNOG" id="ENOG502T8HP">
    <property type="taxonomic scope" value="Eukaryota"/>
</dbReference>
<dbReference type="KEGG" id="pfj:MYCFIDRAFT_174952"/>
<feature type="compositionally biased region" description="Basic residues" evidence="6">
    <location>
        <begin position="171"/>
        <end position="182"/>
    </location>
</feature>
<dbReference type="GO" id="GO:0043565">
    <property type="term" value="F:sequence-specific DNA binding"/>
    <property type="evidence" value="ECO:0007669"/>
    <property type="project" value="TreeGrafter"/>
</dbReference>
<dbReference type="EMBL" id="KB446558">
    <property type="protein sequence ID" value="EME83520.1"/>
    <property type="molecule type" value="Genomic_DNA"/>
</dbReference>
<organism evidence="8 9">
    <name type="scientific">Pseudocercospora fijiensis (strain CIRAD86)</name>
    <name type="common">Black leaf streak disease fungus</name>
    <name type="synonym">Mycosphaerella fijiensis</name>
    <dbReference type="NCBI Taxonomy" id="383855"/>
    <lineage>
        <taxon>Eukaryota</taxon>
        <taxon>Fungi</taxon>
        <taxon>Dikarya</taxon>
        <taxon>Ascomycota</taxon>
        <taxon>Pezizomycotina</taxon>
        <taxon>Dothideomycetes</taxon>
        <taxon>Dothideomycetidae</taxon>
        <taxon>Mycosphaerellales</taxon>
        <taxon>Mycosphaerellaceae</taxon>
        <taxon>Pseudocercospora</taxon>
    </lineage>
</organism>
<dbReference type="Gene3D" id="1.25.40.20">
    <property type="entry name" value="Ankyrin repeat-containing domain"/>
    <property type="match status" value="1"/>
</dbReference>
<sequence>MPRTHTKSWVLAGPHKRASIQTPDETGGFMFQKTGIGESSCSSMLEADSRDSCIGEDAKVVCNGAAEGRISEGVCCSGLVSRRSVMMGILVRQSIRFSQSPWIGLGCCPKRMAWEDGARHFEVGWWQAGADARGWWMMKGPPTAPLRPPSNLHPIVVSTEYPHCTASCPRSRSRSRSPHPRPRPCSSARSSLLASQCTCPISSGHLDPAYGACHRRCYPSPSSSHSFGHRPSSMDLQTIPAPHFHPQHPHPHWSYSSNNNAALVPIAEENAHLVDVKTEYTHSEDSHSSNDAPSPDTNLPPNKRARINYRYECDACGTTYTEKRALARHRHTDMHRRRLGLQPDKRHLCLKCGRSFGRNHDLQRHRREQHGEATGANPIDLSSAASDASEHRSLSSDESGKSMSGYSMASTMTAMTIPDELPPPSHLRSTRSLADIRKPGESKSSRSGSMDWSHTPIKLEASPPQTTITPWPGEPAEEEYTYQVPMEPPTKKTNKHPRRHSSASLRAEKPPPPPTVSISPPESVSSRPSSSSRSRQTSSRPTLSTESPRDSNVANDVIERVLNPKPKPQKLRETVVKSAIPTEPRDVESWLSSEPKMCVICGNPFEDDETLLDHLQLHLETFKGKHKCKKCQVGFDHEEDLQKHLDSAARGHCGFNFEHETPCTGHHPPSKEGHESRLSDPDCFRLWHQLRNWEQAQLQAYIVDVNELMAARDRHRKNRWSVDALFRNSKRNSSHSLSSFAISVNTYASAPCDETNGNMDINGLQKRLKMMSLKNVGANVKHMWGGGKYHPTKPLPPPAAIYDKTLYRAVHRGDLRRAEELLNSGEADPSFLGHADGTLTAAALWNHSEIQSLVVAHRLTEDMQGSCDVCRMNSAVFQKGNNKIKALLSHGASVSGEGGLCGFPILSAAWLCNDEVVKMLIHKGALVNQRDKDGRFGSPLAIAASQAGHPGSLEVVEVLLNAGANSDIGGAEGTPLELVKKRKEFWEQRAGERLQLCPEEVSVRVESYDERERGFIPPMVRPENWRKHTKSAQQNDRTPGYWKERDLEHFFLDKALQRDSRGFCDHIPTAYSPSSTLPPFVSHRKSSNLIISTTCHGFGIPYFSTLGTLTQIYWRGGGEGGLIKFQCYSLRVRVRVSSCGFPGLGSNGEFLEKNGLEGGRYLVGDLEFVTWYACRRVF</sequence>
<evidence type="ECO:0000313" key="9">
    <source>
        <dbReference type="Proteomes" id="UP000016932"/>
    </source>
</evidence>
<dbReference type="SUPFAM" id="SSF48403">
    <property type="entry name" value="Ankyrin repeat"/>
    <property type="match status" value="1"/>
</dbReference>
<feature type="compositionally biased region" description="Basic and acidic residues" evidence="6">
    <location>
        <begin position="434"/>
        <end position="444"/>
    </location>
</feature>
<dbReference type="InterPro" id="IPR013087">
    <property type="entry name" value="Znf_C2H2_type"/>
</dbReference>
<dbReference type="VEuPathDB" id="FungiDB:MYCFIDRAFT_174952"/>
<dbReference type="PANTHER" id="PTHR24408:SF58">
    <property type="entry name" value="TRANSCRIPTION FACTOR (TFIIIA), PUTATIVE (AFU_ORTHOLOGUE AFUA_1G05150)-RELATED"/>
    <property type="match status" value="1"/>
</dbReference>
<dbReference type="GO" id="GO:0000981">
    <property type="term" value="F:DNA-binding transcription factor activity, RNA polymerase II-specific"/>
    <property type="evidence" value="ECO:0007669"/>
    <property type="project" value="TreeGrafter"/>
</dbReference>
<evidence type="ECO:0000259" key="7">
    <source>
        <dbReference type="PROSITE" id="PS50157"/>
    </source>
</evidence>
<keyword evidence="1" id="KW-0479">Metal-binding</keyword>
<dbReference type="GeneID" id="19333281"/>
<dbReference type="InterPro" id="IPR036770">
    <property type="entry name" value="Ankyrin_rpt-contain_sf"/>
</dbReference>
<evidence type="ECO:0000313" key="8">
    <source>
        <dbReference type="EMBL" id="EME83520.1"/>
    </source>
</evidence>
<feature type="domain" description="C2H2-type" evidence="7">
    <location>
        <begin position="311"/>
        <end position="335"/>
    </location>
</feature>
<feature type="compositionally biased region" description="Low complexity" evidence="6">
    <location>
        <begin position="516"/>
        <end position="545"/>
    </location>
</feature>
<dbReference type="GO" id="GO:0005634">
    <property type="term" value="C:nucleus"/>
    <property type="evidence" value="ECO:0007669"/>
    <property type="project" value="TreeGrafter"/>
</dbReference>
<dbReference type="Proteomes" id="UP000016932">
    <property type="component" value="Unassembled WGS sequence"/>
</dbReference>
<keyword evidence="3 5" id="KW-0863">Zinc-finger</keyword>
<dbReference type="OrthoDB" id="4772757at2759"/>
<feature type="region of interest" description="Disordered" evidence="6">
    <location>
        <begin position="164"/>
        <end position="188"/>
    </location>
</feature>
<dbReference type="GO" id="GO:0008270">
    <property type="term" value="F:zinc ion binding"/>
    <property type="evidence" value="ECO:0007669"/>
    <property type="project" value="UniProtKB-KW"/>
</dbReference>
<dbReference type="Pfam" id="PF00096">
    <property type="entry name" value="zf-C2H2"/>
    <property type="match status" value="1"/>
</dbReference>
<dbReference type="HOGENOM" id="CLU_273327_0_0_1"/>
<feature type="region of interest" description="Disordered" evidence="6">
    <location>
        <begin position="278"/>
        <end position="303"/>
    </location>
</feature>
<name>M2Z102_PSEFD</name>
<feature type="region of interest" description="Disordered" evidence="6">
    <location>
        <begin position="360"/>
        <end position="573"/>
    </location>
</feature>
<feature type="compositionally biased region" description="Basic residues" evidence="6">
    <location>
        <begin position="492"/>
        <end position="501"/>
    </location>
</feature>
<protein>
    <recommendedName>
        <fullName evidence="7">C2H2-type domain-containing protein</fullName>
    </recommendedName>
</protein>
<keyword evidence="4" id="KW-0862">Zinc</keyword>